<reference evidence="3 4" key="1">
    <citation type="submission" date="2015-08" db="EMBL/GenBank/DDBJ databases">
        <title>Draft Genome Sequence of Rathayibacter sp. Strain VKM Ac-2596 Isolated from Leaf Gall Induced by Plant-Parasitic Nematodes.</title>
        <authorList>
            <person name="Vasilenko O.V."/>
            <person name="Starodumova I.P."/>
            <person name="Tarlachkov S.V."/>
            <person name="Dorofeeva L.V."/>
            <person name="Evtushenko L.I."/>
        </authorList>
    </citation>
    <scope>NUCLEOTIDE SEQUENCE [LARGE SCALE GENOMIC DNA]</scope>
    <source>
        <strain evidence="3 4">VKM Ac-2596</strain>
    </source>
</reference>
<dbReference type="NCBIfam" id="TIGR03071">
    <property type="entry name" value="couple_hipA"/>
    <property type="match status" value="1"/>
</dbReference>
<name>A0A162GPE8_9MICO</name>
<feature type="region of interest" description="Disordered" evidence="1">
    <location>
        <begin position="99"/>
        <end position="125"/>
    </location>
</feature>
<evidence type="ECO:0000256" key="1">
    <source>
        <dbReference type="SAM" id="MobiDB-lite"/>
    </source>
</evidence>
<feature type="domain" description="HipA N-terminal subdomain 1" evidence="2">
    <location>
        <begin position="9"/>
        <end position="106"/>
    </location>
</feature>
<dbReference type="InterPro" id="IPR017508">
    <property type="entry name" value="HipA_N1"/>
</dbReference>
<gene>
    <name evidence="3" type="primary">hipA_2</name>
    <name evidence="3" type="ORF">ACH61_02129</name>
</gene>
<dbReference type="AlphaFoldDB" id="A0A162GPE8"/>
<dbReference type="GO" id="GO:0004674">
    <property type="term" value="F:protein serine/threonine kinase activity"/>
    <property type="evidence" value="ECO:0007669"/>
    <property type="project" value="UniProtKB-EC"/>
</dbReference>
<evidence type="ECO:0000259" key="2">
    <source>
        <dbReference type="Pfam" id="PF13657"/>
    </source>
</evidence>
<dbReference type="EMBL" id="LIIN01000075">
    <property type="protein sequence ID" value="KZX20738.1"/>
    <property type="molecule type" value="Genomic_DNA"/>
</dbReference>
<evidence type="ECO:0000313" key="3">
    <source>
        <dbReference type="EMBL" id="KZX20738.1"/>
    </source>
</evidence>
<keyword evidence="4" id="KW-1185">Reference proteome</keyword>
<dbReference type="Proteomes" id="UP000076717">
    <property type="component" value="Unassembled WGS sequence"/>
</dbReference>
<organism evidence="3 4">
    <name type="scientific">Rathayibacter tanaceti</name>
    <dbReference type="NCBI Taxonomy" id="1671680"/>
    <lineage>
        <taxon>Bacteria</taxon>
        <taxon>Bacillati</taxon>
        <taxon>Actinomycetota</taxon>
        <taxon>Actinomycetes</taxon>
        <taxon>Micrococcales</taxon>
        <taxon>Microbacteriaceae</taxon>
        <taxon>Rathayibacter</taxon>
    </lineage>
</organism>
<accession>A0A162GPE8</accession>
<comment type="caution">
    <text evidence="3">The sequence shown here is derived from an EMBL/GenBank/DDBJ whole genome shotgun (WGS) entry which is preliminary data.</text>
</comment>
<dbReference type="RefSeq" id="WP_161489651.1">
    <property type="nucleotide sequence ID" value="NZ_LIIN01000075.1"/>
</dbReference>
<keyword evidence="3" id="KW-0418">Kinase</keyword>
<evidence type="ECO:0000313" key="4">
    <source>
        <dbReference type="Proteomes" id="UP000076717"/>
    </source>
</evidence>
<protein>
    <submittedName>
        <fullName evidence="3">Serine/threonine-protein kinase HipA</fullName>
        <ecNumber evidence="3">2.7.11.1</ecNumber>
    </submittedName>
</protein>
<keyword evidence="3" id="KW-0808">Transferase</keyword>
<dbReference type="EC" id="2.7.11.1" evidence="3"/>
<sequence>MPTARELVAYLDGRKAGTFLQESTGNTVFVYDRDYRSDPLSTPLSLSMSKAVERHNKRKVLPWLTGLIPDNDAARSAIARRFDVNPRNPFAILEHTGSDAPGAVQLLPPGEASTGTDATGTRERL</sequence>
<proteinExistence type="predicted"/>
<dbReference type="PATRIC" id="fig|1671680.3.peg.2269"/>
<dbReference type="Pfam" id="PF13657">
    <property type="entry name" value="Couple_hipA"/>
    <property type="match status" value="1"/>
</dbReference>